<gene>
    <name evidence="3" type="ORF">SAMN05192580_0379</name>
</gene>
<keyword evidence="1" id="KW-0375">Hydrogen ion transport</keyword>
<protein>
    <recommendedName>
        <fullName evidence="1">ATP synthase protein I</fullName>
    </recommendedName>
</protein>
<dbReference type="Pfam" id="PF09527">
    <property type="entry name" value="ATPase_gene1"/>
    <property type="match status" value="1"/>
</dbReference>
<dbReference type="PIRSF" id="PIRSF032126">
    <property type="entry name" value="F0F1_ATP_synthase_subunit_I"/>
    <property type="match status" value="1"/>
</dbReference>
<keyword evidence="2" id="KW-1133">Transmembrane helix</keyword>
<keyword evidence="1" id="KW-0813">Transport</keyword>
<evidence type="ECO:0000256" key="1">
    <source>
        <dbReference type="PIRNR" id="PIRNR032126"/>
    </source>
</evidence>
<accession>A0A1I6JK87</accession>
<dbReference type="AlphaFoldDB" id="A0A1I6JK87"/>
<name>A0A1I6JK87_9SPHN</name>
<feature type="transmembrane region" description="Helical" evidence="2">
    <location>
        <begin position="76"/>
        <end position="97"/>
    </location>
</feature>
<feature type="transmembrane region" description="Helical" evidence="2">
    <location>
        <begin position="52"/>
        <end position="70"/>
    </location>
</feature>
<reference evidence="3 4" key="1">
    <citation type="submission" date="2016-10" db="EMBL/GenBank/DDBJ databases">
        <authorList>
            <person name="de Groot N.N."/>
        </authorList>
    </citation>
    <scope>NUCLEOTIDE SEQUENCE [LARGE SCALE GENOMIC DNA]</scope>
    <source>
        <strain evidence="3 4">S5-249</strain>
    </source>
</reference>
<sequence>MESDDSGQVPSAADPRLRSLDERLKAAADAEAVRTGQARVDANRGYSQGNRVLAELIAGLGGGALVGWTLDHFLGTTPWFLLALLFLGVAAAFRSIIRISNERPE</sequence>
<dbReference type="EMBL" id="FOZG01000001">
    <property type="protein sequence ID" value="SFR79314.1"/>
    <property type="molecule type" value="Genomic_DNA"/>
</dbReference>
<comment type="function">
    <text evidence="1">A possible function for this protein is to guide the assembly of the membrane sector of the ATPase enzyme complex.</text>
</comment>
<comment type="similarity">
    <text evidence="1">Belongs to the bacterial AtpI family.</text>
</comment>
<keyword evidence="1" id="KW-0406">Ion transport</keyword>
<dbReference type="InterPro" id="IPR032820">
    <property type="entry name" value="ATPase_put"/>
</dbReference>
<keyword evidence="4" id="KW-1185">Reference proteome</keyword>
<evidence type="ECO:0000313" key="4">
    <source>
        <dbReference type="Proteomes" id="UP000198824"/>
    </source>
</evidence>
<dbReference type="GO" id="GO:1902600">
    <property type="term" value="P:proton transmembrane transport"/>
    <property type="evidence" value="ECO:0007669"/>
    <property type="project" value="UniProtKB-KW"/>
</dbReference>
<keyword evidence="1 2" id="KW-0472">Membrane</keyword>
<dbReference type="Proteomes" id="UP000198824">
    <property type="component" value="Unassembled WGS sequence"/>
</dbReference>
<keyword evidence="2" id="KW-0812">Transmembrane</keyword>
<dbReference type="STRING" id="1166337.SAMN05192580_0379"/>
<dbReference type="RefSeq" id="WP_093309858.1">
    <property type="nucleotide sequence ID" value="NZ_FOZG01000001.1"/>
</dbReference>
<evidence type="ECO:0000256" key="2">
    <source>
        <dbReference type="SAM" id="Phobius"/>
    </source>
</evidence>
<proteinExistence type="inferred from homology"/>
<evidence type="ECO:0000313" key="3">
    <source>
        <dbReference type="EMBL" id="SFR79314.1"/>
    </source>
</evidence>
<dbReference type="InterPro" id="IPR016989">
    <property type="entry name" value="Atp1_alphaprobac"/>
</dbReference>
<dbReference type="GO" id="GO:0045259">
    <property type="term" value="C:proton-transporting ATP synthase complex"/>
    <property type="evidence" value="ECO:0007669"/>
    <property type="project" value="UniProtKB-UniRule"/>
</dbReference>
<organism evidence="3 4">
    <name type="scientific">Sphingomonas jatrophae</name>
    <dbReference type="NCBI Taxonomy" id="1166337"/>
    <lineage>
        <taxon>Bacteria</taxon>
        <taxon>Pseudomonadati</taxon>
        <taxon>Pseudomonadota</taxon>
        <taxon>Alphaproteobacteria</taxon>
        <taxon>Sphingomonadales</taxon>
        <taxon>Sphingomonadaceae</taxon>
        <taxon>Sphingomonas</taxon>
    </lineage>
</organism>
<dbReference type="OrthoDB" id="15401at2"/>